<dbReference type="Proteomes" id="UP000018144">
    <property type="component" value="Unassembled WGS sequence"/>
</dbReference>
<dbReference type="EMBL" id="HF935779">
    <property type="protein sequence ID" value="CCX13124.1"/>
    <property type="molecule type" value="Genomic_DNA"/>
</dbReference>
<keyword evidence="2" id="KW-1185">Reference proteome</keyword>
<evidence type="ECO:0000313" key="2">
    <source>
        <dbReference type="Proteomes" id="UP000018144"/>
    </source>
</evidence>
<dbReference type="STRING" id="1076935.U4L6V1"/>
<dbReference type="InterPro" id="IPR029063">
    <property type="entry name" value="SAM-dependent_MTases_sf"/>
</dbReference>
<name>U4L6V1_PYROM</name>
<accession>U4L6V1</accession>
<organism evidence="1 2">
    <name type="scientific">Pyronema omphalodes (strain CBS 100304)</name>
    <name type="common">Pyronema confluens</name>
    <dbReference type="NCBI Taxonomy" id="1076935"/>
    <lineage>
        <taxon>Eukaryota</taxon>
        <taxon>Fungi</taxon>
        <taxon>Dikarya</taxon>
        <taxon>Ascomycota</taxon>
        <taxon>Pezizomycotina</taxon>
        <taxon>Pezizomycetes</taxon>
        <taxon>Pezizales</taxon>
        <taxon>Pyronemataceae</taxon>
        <taxon>Pyronema</taxon>
    </lineage>
</organism>
<gene>
    <name evidence="1" type="ORF">PCON_12717</name>
</gene>
<dbReference type="OrthoDB" id="2013972at2759"/>
<reference evidence="1 2" key="1">
    <citation type="journal article" date="2013" name="PLoS Genet.">
        <title>The genome and development-dependent transcriptomes of Pyronema confluens: a window into fungal evolution.</title>
        <authorList>
            <person name="Traeger S."/>
            <person name="Altegoer F."/>
            <person name="Freitag M."/>
            <person name="Gabaldon T."/>
            <person name="Kempken F."/>
            <person name="Kumar A."/>
            <person name="Marcet-Houben M."/>
            <person name="Poggeler S."/>
            <person name="Stajich J.E."/>
            <person name="Nowrousian M."/>
        </authorList>
    </citation>
    <scope>NUCLEOTIDE SEQUENCE [LARGE SCALE GENOMIC DNA]</scope>
    <source>
        <strain evidence="2">CBS 100304</strain>
        <tissue evidence="1">Vegetative mycelium</tissue>
    </source>
</reference>
<sequence length="135" mass="15291">MAPYHAVLIFSQHLRAAMSKMGHPAPDIEFMRKLLEEAGFEDVKTRTAKEPLGLWPKDIRLKRVGAMSLLNIGKAFESYGMAAFTRVLGMDVEKPRETCDAARPARQAARNKNYHVYSFYLRAYGRKPTGNVNCE</sequence>
<proteinExistence type="predicted"/>
<dbReference type="AlphaFoldDB" id="U4L6V1"/>
<evidence type="ECO:0000313" key="1">
    <source>
        <dbReference type="EMBL" id="CCX13124.1"/>
    </source>
</evidence>
<dbReference type="SUPFAM" id="SSF53335">
    <property type="entry name" value="S-adenosyl-L-methionine-dependent methyltransferases"/>
    <property type="match status" value="1"/>
</dbReference>
<protein>
    <submittedName>
        <fullName evidence="1">Uncharacterized protein</fullName>
    </submittedName>
</protein>